<dbReference type="InterPro" id="IPR006976">
    <property type="entry name" value="VanZ-like"/>
</dbReference>
<dbReference type="Proteomes" id="UP001078573">
    <property type="component" value="Unassembled WGS sequence"/>
</dbReference>
<evidence type="ECO:0000313" key="4">
    <source>
        <dbReference type="Proteomes" id="UP001078573"/>
    </source>
</evidence>
<dbReference type="NCBIfam" id="NF037970">
    <property type="entry name" value="vanZ_1"/>
    <property type="match status" value="1"/>
</dbReference>
<name>A0A9Q4E1D7_BACSC</name>
<evidence type="ECO:0000259" key="2">
    <source>
        <dbReference type="Pfam" id="PF04892"/>
    </source>
</evidence>
<feature type="transmembrane region" description="Helical" evidence="1">
    <location>
        <begin position="109"/>
        <end position="129"/>
    </location>
</feature>
<gene>
    <name evidence="3" type="ORF">MOC89_02305</name>
</gene>
<protein>
    <submittedName>
        <fullName evidence="3">VanZ family protein</fullName>
    </submittedName>
</protein>
<evidence type="ECO:0000256" key="1">
    <source>
        <dbReference type="SAM" id="Phobius"/>
    </source>
</evidence>
<dbReference type="RefSeq" id="WP_268392764.1">
    <property type="nucleotide sequence ID" value="NZ_JARSQC010000006.1"/>
</dbReference>
<comment type="caution">
    <text evidence="3">The sequence shown here is derived from an EMBL/GenBank/DDBJ whole genome shotgun (WGS) entry which is preliminary data.</text>
</comment>
<accession>A0A9Q4E1D7</accession>
<dbReference type="AlphaFoldDB" id="A0A9Q4E1D7"/>
<evidence type="ECO:0000313" key="3">
    <source>
        <dbReference type="EMBL" id="MCY8455727.1"/>
    </source>
</evidence>
<keyword evidence="1" id="KW-0472">Membrane</keyword>
<keyword evidence="1" id="KW-0812">Transmembrane</keyword>
<proteinExistence type="predicted"/>
<sequence length="145" mass="16652">MNRLLLAGWIFFILLSVCTESFSGMVVSQTVAFHFQPHPDLSQFLDMDFPELTVPVAFIQKIGHVFSFFVLTYLLWKQRGSIKSAAAGSFAFAFFTEVLQLFFSRNGCIRDVLIDTVGIVLFCGLYVLAKRRKHEMYEKYESRLS</sequence>
<keyword evidence="1" id="KW-1133">Transmembrane helix</keyword>
<reference evidence="3" key="1">
    <citation type="submission" date="2022-02" db="EMBL/GenBank/DDBJ databases">
        <title>Crop Bioprotection Bacillus Genome Sequencing.</title>
        <authorList>
            <person name="Dunlap C."/>
        </authorList>
    </citation>
    <scope>NUCLEOTIDE SEQUENCE</scope>
    <source>
        <strain evidence="3">WR1O2A-53</strain>
    </source>
</reference>
<dbReference type="EMBL" id="JALAPQ010000003">
    <property type="protein sequence ID" value="MCY8455727.1"/>
    <property type="molecule type" value="Genomic_DNA"/>
</dbReference>
<feature type="transmembrane region" description="Helical" evidence="1">
    <location>
        <begin position="85"/>
        <end position="103"/>
    </location>
</feature>
<organism evidence="3 4">
    <name type="scientific">Bacillus spizizenii</name>
    <name type="common">Bacillus subtilis subsp. spizizenii</name>
    <dbReference type="NCBI Taxonomy" id="96241"/>
    <lineage>
        <taxon>Bacteria</taxon>
        <taxon>Bacillati</taxon>
        <taxon>Bacillota</taxon>
        <taxon>Bacilli</taxon>
        <taxon>Bacillales</taxon>
        <taxon>Bacillaceae</taxon>
        <taxon>Bacillus</taxon>
    </lineage>
</organism>
<feature type="domain" description="VanZ-like" evidence="2">
    <location>
        <begin position="6"/>
        <end position="129"/>
    </location>
</feature>
<dbReference type="Pfam" id="PF04892">
    <property type="entry name" value="VanZ"/>
    <property type="match status" value="1"/>
</dbReference>
<feature type="transmembrane region" description="Helical" evidence="1">
    <location>
        <begin position="52"/>
        <end position="76"/>
    </location>
</feature>